<protein>
    <submittedName>
        <fullName evidence="2">Class II aldolase/adducin N-terminal</fullName>
    </submittedName>
</protein>
<dbReference type="PANTHER" id="PTHR10672">
    <property type="entry name" value="ADDUCIN"/>
    <property type="match status" value="1"/>
</dbReference>
<feature type="domain" description="Class II aldolase/adducin N-terminal" evidence="1">
    <location>
        <begin position="68"/>
        <end position="252"/>
    </location>
</feature>
<dbReference type="Proteomes" id="UP000813444">
    <property type="component" value="Unassembled WGS sequence"/>
</dbReference>
<dbReference type="GO" id="GO:0005856">
    <property type="term" value="C:cytoskeleton"/>
    <property type="evidence" value="ECO:0007669"/>
    <property type="project" value="TreeGrafter"/>
</dbReference>
<accession>A0A8K0WVL1</accession>
<dbReference type="OrthoDB" id="3238794at2759"/>
<gene>
    <name evidence="2" type="ORF">B0I35DRAFT_424488</name>
</gene>
<dbReference type="SUPFAM" id="SSF53639">
    <property type="entry name" value="AraD/HMP-PK domain-like"/>
    <property type="match status" value="1"/>
</dbReference>
<comment type="caution">
    <text evidence="2">The sequence shown here is derived from an EMBL/GenBank/DDBJ whole genome shotgun (WGS) entry which is preliminary data.</text>
</comment>
<dbReference type="Gene3D" id="3.40.225.10">
    <property type="entry name" value="Class II aldolase/adducin N-terminal domain"/>
    <property type="match status" value="1"/>
</dbReference>
<dbReference type="GO" id="GO:0051015">
    <property type="term" value="F:actin filament binding"/>
    <property type="evidence" value="ECO:0007669"/>
    <property type="project" value="TreeGrafter"/>
</dbReference>
<dbReference type="SMART" id="SM01007">
    <property type="entry name" value="Aldolase_II"/>
    <property type="match status" value="1"/>
</dbReference>
<name>A0A8K0WVL1_9HYPO</name>
<sequence length="318" mass="35009">MAPSAVSPTQEATLPTVNMKKLASSNYVIEDDGKEMECHVESICRGGNMSLLIPSFTSFHEHRKHIVVHMAAVFRNWARQGYTEGISGHISVRDPEYSDYIWMNPIGKHFALLDGKDMVCIRISDGEFVGGNRTRPINNAGYYIHSEIHKARPDVHAICHAHTIAGRAWCAFGKPLDMITQDVCDLYGVLTVDSEYTALATAQQEGQQIARALGTKGRAALLMNHGIVTVGTTVDEASFLLGLVDRSCDIQLRVEAACAGNPELKKKIIPHELALNNFKMAGEKNWLYMEGQPDIELEIELAGSRISDGLEDLSVDAM</sequence>
<dbReference type="PANTHER" id="PTHR10672:SF25">
    <property type="entry name" value="MEIOTICALLY UP-REGULATED GENE 14 PROTEIN"/>
    <property type="match status" value="1"/>
</dbReference>
<evidence type="ECO:0000313" key="2">
    <source>
        <dbReference type="EMBL" id="KAH7324575.1"/>
    </source>
</evidence>
<evidence type="ECO:0000313" key="3">
    <source>
        <dbReference type="Proteomes" id="UP000813444"/>
    </source>
</evidence>
<keyword evidence="3" id="KW-1185">Reference proteome</keyword>
<evidence type="ECO:0000259" key="1">
    <source>
        <dbReference type="SMART" id="SM01007"/>
    </source>
</evidence>
<dbReference type="EMBL" id="JAGPNK010000003">
    <property type="protein sequence ID" value="KAH7324575.1"/>
    <property type="molecule type" value="Genomic_DNA"/>
</dbReference>
<dbReference type="InterPro" id="IPR001303">
    <property type="entry name" value="Aldolase_II/adducin_N"/>
</dbReference>
<dbReference type="Pfam" id="PF00596">
    <property type="entry name" value="Aldolase_II"/>
    <property type="match status" value="1"/>
</dbReference>
<dbReference type="InterPro" id="IPR036409">
    <property type="entry name" value="Aldolase_II/adducin_N_sf"/>
</dbReference>
<reference evidence="2" key="1">
    <citation type="journal article" date="2021" name="Nat. Commun.">
        <title>Genetic determinants of endophytism in the Arabidopsis root mycobiome.</title>
        <authorList>
            <person name="Mesny F."/>
            <person name="Miyauchi S."/>
            <person name="Thiergart T."/>
            <person name="Pickel B."/>
            <person name="Atanasova L."/>
            <person name="Karlsson M."/>
            <person name="Huettel B."/>
            <person name="Barry K.W."/>
            <person name="Haridas S."/>
            <person name="Chen C."/>
            <person name="Bauer D."/>
            <person name="Andreopoulos W."/>
            <person name="Pangilinan J."/>
            <person name="LaButti K."/>
            <person name="Riley R."/>
            <person name="Lipzen A."/>
            <person name="Clum A."/>
            <person name="Drula E."/>
            <person name="Henrissat B."/>
            <person name="Kohler A."/>
            <person name="Grigoriev I.V."/>
            <person name="Martin F.M."/>
            <person name="Hacquard S."/>
        </authorList>
    </citation>
    <scope>NUCLEOTIDE SEQUENCE</scope>
    <source>
        <strain evidence="2">MPI-CAGE-CH-0235</strain>
    </source>
</reference>
<dbReference type="FunFam" id="3.40.225.10:FF:000009">
    <property type="entry name" value="Class II aldolase/adducin N-terminal"/>
    <property type="match status" value="1"/>
</dbReference>
<dbReference type="InterPro" id="IPR051017">
    <property type="entry name" value="Aldolase-II_Adducin_sf"/>
</dbReference>
<organism evidence="2 3">
    <name type="scientific">Stachybotrys elegans</name>
    <dbReference type="NCBI Taxonomy" id="80388"/>
    <lineage>
        <taxon>Eukaryota</taxon>
        <taxon>Fungi</taxon>
        <taxon>Dikarya</taxon>
        <taxon>Ascomycota</taxon>
        <taxon>Pezizomycotina</taxon>
        <taxon>Sordariomycetes</taxon>
        <taxon>Hypocreomycetidae</taxon>
        <taxon>Hypocreales</taxon>
        <taxon>Stachybotryaceae</taxon>
        <taxon>Stachybotrys</taxon>
    </lineage>
</organism>
<proteinExistence type="predicted"/>
<dbReference type="AlphaFoldDB" id="A0A8K0WVL1"/>